<sequence>MTDRRWLRAHTDPEDRRRSPAPQGDTGTGSAPGIETRTRNNEWYVILVIGGGAGASGRDWVRYGSVTGCVQNGGGRRRRRKGAWDHLVQGQCFWLFKCATGSGQALVAHVWRQTATQTV</sequence>
<dbReference type="EMBL" id="KE525277">
    <property type="protein sequence ID" value="KFB44525.1"/>
    <property type="molecule type" value="Genomic_DNA"/>
</dbReference>
<dbReference type="VEuPathDB" id="VectorBase:ASIC012404"/>
<evidence type="ECO:0000313" key="3">
    <source>
        <dbReference type="EnsemblMetazoa" id="ASIC012404-PA"/>
    </source>
</evidence>
<keyword evidence="4" id="KW-1185">Reference proteome</keyword>
<evidence type="ECO:0000313" key="2">
    <source>
        <dbReference type="EMBL" id="KFB44525.1"/>
    </source>
</evidence>
<evidence type="ECO:0000313" key="4">
    <source>
        <dbReference type="Proteomes" id="UP000030765"/>
    </source>
</evidence>
<dbReference type="Proteomes" id="UP000030765">
    <property type="component" value="Unassembled WGS sequence"/>
</dbReference>
<gene>
    <name evidence="2" type="ORF">ZHAS_00012404</name>
</gene>
<feature type="compositionally biased region" description="Basic and acidic residues" evidence="1">
    <location>
        <begin position="1"/>
        <end position="18"/>
    </location>
</feature>
<evidence type="ECO:0000256" key="1">
    <source>
        <dbReference type="SAM" id="MobiDB-lite"/>
    </source>
</evidence>
<protein>
    <submittedName>
        <fullName evidence="2 3">Feline leukemia virus subgroup C receptor-related protein 2 isoform X3</fullName>
    </submittedName>
</protein>
<dbReference type="EMBL" id="ATLV01019691">
    <property type="status" value="NOT_ANNOTATED_CDS"/>
    <property type="molecule type" value="Genomic_DNA"/>
</dbReference>
<reference evidence="2 4" key="1">
    <citation type="journal article" date="2014" name="BMC Genomics">
        <title>Genome sequence of Anopheles sinensis provides insight into genetics basis of mosquito competence for malaria parasites.</title>
        <authorList>
            <person name="Zhou D."/>
            <person name="Zhang D."/>
            <person name="Ding G."/>
            <person name="Shi L."/>
            <person name="Hou Q."/>
            <person name="Ye Y."/>
            <person name="Xu Y."/>
            <person name="Zhou H."/>
            <person name="Xiong C."/>
            <person name="Li S."/>
            <person name="Yu J."/>
            <person name="Hong S."/>
            <person name="Yu X."/>
            <person name="Zou P."/>
            <person name="Chen C."/>
            <person name="Chang X."/>
            <person name="Wang W."/>
            <person name="Lv Y."/>
            <person name="Sun Y."/>
            <person name="Ma L."/>
            <person name="Shen B."/>
            <person name="Zhu C."/>
        </authorList>
    </citation>
    <scope>NUCLEOTIDE SEQUENCE [LARGE SCALE GENOMIC DNA]</scope>
</reference>
<proteinExistence type="predicted"/>
<accession>A0A084W2T1</accession>
<organism evidence="2">
    <name type="scientific">Anopheles sinensis</name>
    <name type="common">Mosquito</name>
    <dbReference type="NCBI Taxonomy" id="74873"/>
    <lineage>
        <taxon>Eukaryota</taxon>
        <taxon>Metazoa</taxon>
        <taxon>Ecdysozoa</taxon>
        <taxon>Arthropoda</taxon>
        <taxon>Hexapoda</taxon>
        <taxon>Insecta</taxon>
        <taxon>Pterygota</taxon>
        <taxon>Neoptera</taxon>
        <taxon>Endopterygota</taxon>
        <taxon>Diptera</taxon>
        <taxon>Nematocera</taxon>
        <taxon>Culicoidea</taxon>
        <taxon>Culicidae</taxon>
        <taxon>Anophelinae</taxon>
        <taxon>Anopheles</taxon>
    </lineage>
</organism>
<dbReference type="EnsemblMetazoa" id="ASIC012404-RA">
    <property type="protein sequence ID" value="ASIC012404-PA"/>
    <property type="gene ID" value="ASIC012404"/>
</dbReference>
<dbReference type="AlphaFoldDB" id="A0A084W2T1"/>
<reference evidence="3" key="2">
    <citation type="submission" date="2020-05" db="UniProtKB">
        <authorList>
            <consortium name="EnsemblMetazoa"/>
        </authorList>
    </citation>
    <scope>IDENTIFICATION</scope>
</reference>
<name>A0A084W2T1_ANOSI</name>
<keyword evidence="2" id="KW-0675">Receptor</keyword>
<feature type="region of interest" description="Disordered" evidence="1">
    <location>
        <begin position="1"/>
        <end position="36"/>
    </location>
</feature>